<sequence>MIRWFVVVFLALMLISWLTPALQKLGFGRLPGDLRFRLFGRDWQVPLTSTILLSLLCSLIAKYL</sequence>
<feature type="transmembrane region" description="Helical" evidence="1">
    <location>
        <begin position="45"/>
        <end position="63"/>
    </location>
</feature>
<dbReference type="Proteomes" id="UP000469385">
    <property type="component" value="Unassembled WGS sequence"/>
</dbReference>
<keyword evidence="1" id="KW-0472">Membrane</keyword>
<dbReference type="RefSeq" id="WP_157400522.1">
    <property type="nucleotide sequence ID" value="NZ_WSEL01000009.1"/>
</dbReference>
<reference evidence="2 3" key="1">
    <citation type="submission" date="2019-12" db="EMBL/GenBank/DDBJ databases">
        <authorList>
            <person name="Huq M.A."/>
        </authorList>
    </citation>
    <scope>NUCLEOTIDE SEQUENCE [LARGE SCALE GENOMIC DNA]</scope>
    <source>
        <strain evidence="2 3">MAH-25</strain>
    </source>
</reference>
<keyword evidence="1" id="KW-1133">Transmembrane helix</keyword>
<organism evidence="2 3">
    <name type="scientific">Ramlibacter pinisoli</name>
    <dbReference type="NCBI Taxonomy" id="2682844"/>
    <lineage>
        <taxon>Bacteria</taxon>
        <taxon>Pseudomonadati</taxon>
        <taxon>Pseudomonadota</taxon>
        <taxon>Betaproteobacteria</taxon>
        <taxon>Burkholderiales</taxon>
        <taxon>Comamonadaceae</taxon>
        <taxon>Ramlibacter</taxon>
    </lineage>
</organism>
<keyword evidence="1" id="KW-0812">Transmembrane</keyword>
<dbReference type="AlphaFoldDB" id="A0A6N8IZW4"/>
<accession>A0A6N8IZW4</accession>
<evidence type="ECO:0000256" key="1">
    <source>
        <dbReference type="SAM" id="Phobius"/>
    </source>
</evidence>
<protein>
    <submittedName>
        <fullName evidence="2">DUF2905 family protein</fullName>
    </submittedName>
</protein>
<comment type="caution">
    <text evidence="2">The sequence shown here is derived from an EMBL/GenBank/DDBJ whole genome shotgun (WGS) entry which is preliminary data.</text>
</comment>
<dbReference type="InterPro" id="IPR021320">
    <property type="entry name" value="DUF2905"/>
</dbReference>
<name>A0A6N8IZW4_9BURK</name>
<dbReference type="Pfam" id="PF11146">
    <property type="entry name" value="DUF2905"/>
    <property type="match status" value="1"/>
</dbReference>
<keyword evidence="3" id="KW-1185">Reference proteome</keyword>
<proteinExistence type="predicted"/>
<evidence type="ECO:0000313" key="2">
    <source>
        <dbReference type="EMBL" id="MVQ32581.1"/>
    </source>
</evidence>
<dbReference type="EMBL" id="WSEL01000009">
    <property type="protein sequence ID" value="MVQ32581.1"/>
    <property type="molecule type" value="Genomic_DNA"/>
</dbReference>
<gene>
    <name evidence="2" type="ORF">GON04_24210</name>
</gene>
<evidence type="ECO:0000313" key="3">
    <source>
        <dbReference type="Proteomes" id="UP000469385"/>
    </source>
</evidence>